<comment type="caution">
    <text evidence="3">The sequence shown here is derived from an EMBL/GenBank/DDBJ whole genome shotgun (WGS) entry which is preliminary data.</text>
</comment>
<organism evidence="3 4">
    <name type="scientific">Bremia lactucae</name>
    <name type="common">Lettuce downy mildew</name>
    <dbReference type="NCBI Taxonomy" id="4779"/>
    <lineage>
        <taxon>Eukaryota</taxon>
        <taxon>Sar</taxon>
        <taxon>Stramenopiles</taxon>
        <taxon>Oomycota</taxon>
        <taxon>Peronosporomycetes</taxon>
        <taxon>Peronosporales</taxon>
        <taxon>Peronosporaceae</taxon>
        <taxon>Bremia</taxon>
    </lineage>
</organism>
<dbReference type="Proteomes" id="UP000294530">
    <property type="component" value="Unassembled WGS sequence"/>
</dbReference>
<dbReference type="AlphaFoldDB" id="A0A976IIE1"/>
<feature type="region of interest" description="Disordered" evidence="2">
    <location>
        <begin position="221"/>
        <end position="244"/>
    </location>
</feature>
<evidence type="ECO:0000313" key="3">
    <source>
        <dbReference type="EMBL" id="TDH72345.1"/>
    </source>
</evidence>
<evidence type="ECO:0000256" key="2">
    <source>
        <dbReference type="SAM" id="MobiDB-lite"/>
    </source>
</evidence>
<reference evidence="3 4" key="1">
    <citation type="journal article" date="2021" name="Genome Biol.">
        <title>AFLAP: assembly-free linkage analysis pipeline using k-mers from genome sequencing data.</title>
        <authorList>
            <person name="Fletcher K."/>
            <person name="Zhang L."/>
            <person name="Gil J."/>
            <person name="Han R."/>
            <person name="Cavanaugh K."/>
            <person name="Michelmore R."/>
        </authorList>
    </citation>
    <scope>NUCLEOTIDE SEQUENCE [LARGE SCALE GENOMIC DNA]</scope>
    <source>
        <strain evidence="3 4">SF5</strain>
    </source>
</reference>
<name>A0A976IIE1_BRELC</name>
<evidence type="ECO:0000313" key="4">
    <source>
        <dbReference type="Proteomes" id="UP000294530"/>
    </source>
</evidence>
<dbReference type="GeneID" id="94348193"/>
<dbReference type="OrthoDB" id="162773at2759"/>
<sequence length="698" mass="78457">MFDAPLDNLVQMQENLRRLQREKGEADDMLRNLISELQEVKEDNFDLRASMVLFETETKYENEKKMQKRVAALESNLSFMSAELQNAERAKLRAIKEVEELHQKRTIEIKRRDAERRLLANKQRKHATLVGASQSKRTSQYQAQYSQQTTRLPPAPVVETGVQTERTLGDEYGMDDSDNVREENAKLISYLLTGPSRDLLILLNGVVTVQATSSINQVPVEDRTQAPQRRFTSPPSHFSYGSSNNSLNESFQQSASGVKFSQSVFSQLAGKVSARAHASMISVSTENNALRNVVAASLPQELYDVLGKMMTGDVLAVALAPVFVKFLEASADIERTVMCSVIRVMYSVMHNSAHFRDFFQVALSPSGDSSSFVATNQQTPNSIEHPRIALSGLRYTSLNDYLSSRLNPDSKERNKLLLSLPAKTASEQRPICRKLMKALCRVINTNLKEMDVVKYGLCVLDFWADLGLTHSQAPTLEFKPLLTSNVIPSILAAPTSSFMLKTQAVGLLNKLLRMPEVLCEMQSEFKKSLLFHRCAKLLAHDGEQPSVEDAKNLRILKSQIVKLMLFIITNLPSEGIRFVLESTHGFPDEADGYRSIIFFLAQLLHFETFHARSTRDRKELLMDQNRMELIQDSFALLGLLSRYVDMRKQLGGDDQVQTFLGVLFFVSALANDNNSRNDSLVASSRALMAMIKIPGKDQ</sequence>
<keyword evidence="1" id="KW-0175">Coiled coil</keyword>
<gene>
    <name evidence="3" type="ORF">CCR75_004436</name>
</gene>
<proteinExistence type="predicted"/>
<feature type="compositionally biased region" description="Polar residues" evidence="2">
    <location>
        <begin position="225"/>
        <end position="244"/>
    </location>
</feature>
<protein>
    <submittedName>
        <fullName evidence="3">Uncharacterized protein</fullName>
    </submittedName>
</protein>
<evidence type="ECO:0000256" key="1">
    <source>
        <dbReference type="SAM" id="Coils"/>
    </source>
</evidence>
<feature type="coiled-coil region" evidence="1">
    <location>
        <begin position="9"/>
        <end position="104"/>
    </location>
</feature>
<accession>A0A976IIE1</accession>
<keyword evidence="4" id="KW-1185">Reference proteome</keyword>
<dbReference type="KEGG" id="blac:94348193"/>
<dbReference type="EMBL" id="SHOA02000012">
    <property type="protein sequence ID" value="TDH72345.1"/>
    <property type="molecule type" value="Genomic_DNA"/>
</dbReference>
<dbReference type="RefSeq" id="XP_067821844.1">
    <property type="nucleotide sequence ID" value="XM_067962522.1"/>
</dbReference>